<evidence type="ECO:0008006" key="4">
    <source>
        <dbReference type="Google" id="ProtNLM"/>
    </source>
</evidence>
<keyword evidence="1" id="KW-1133">Transmembrane helix</keyword>
<proteinExistence type="predicted"/>
<keyword evidence="3" id="KW-1185">Reference proteome</keyword>
<comment type="caution">
    <text evidence="2">The sequence shown here is derived from an EMBL/GenBank/DDBJ whole genome shotgun (WGS) entry which is preliminary data.</text>
</comment>
<feature type="transmembrane region" description="Helical" evidence="1">
    <location>
        <begin position="102"/>
        <end position="121"/>
    </location>
</feature>
<dbReference type="GO" id="GO:0015097">
    <property type="term" value="F:mercury ion transmembrane transporter activity"/>
    <property type="evidence" value="ECO:0007669"/>
    <property type="project" value="InterPro"/>
</dbReference>
<dbReference type="EMBL" id="JXRA01000074">
    <property type="protein sequence ID" value="KIO76108.1"/>
    <property type="molecule type" value="Genomic_DNA"/>
</dbReference>
<dbReference type="GO" id="GO:0016020">
    <property type="term" value="C:membrane"/>
    <property type="evidence" value="ECO:0007669"/>
    <property type="project" value="InterPro"/>
</dbReference>
<accession>A0A0D0F3H0</accession>
<dbReference type="Proteomes" id="UP000032049">
    <property type="component" value="Unassembled WGS sequence"/>
</dbReference>
<reference evidence="2 3" key="1">
    <citation type="submission" date="2015-01" db="EMBL/GenBank/DDBJ databases">
        <title>Draft genome sequence of Pedobacter sp. NL19 isolated from sludge of an effluent treatment pond in an abandoned uranium mine.</title>
        <authorList>
            <person name="Santos T."/>
            <person name="Caetano T."/>
            <person name="Covas C."/>
            <person name="Cruz A."/>
            <person name="Mendo S."/>
        </authorList>
    </citation>
    <scope>NUCLEOTIDE SEQUENCE [LARGE SCALE GENOMIC DNA]</scope>
    <source>
        <strain evidence="2 3">NL19</strain>
    </source>
</reference>
<evidence type="ECO:0000313" key="2">
    <source>
        <dbReference type="EMBL" id="KIO76108.1"/>
    </source>
</evidence>
<evidence type="ECO:0000313" key="3">
    <source>
        <dbReference type="Proteomes" id="UP000032049"/>
    </source>
</evidence>
<dbReference type="Pfam" id="PF03203">
    <property type="entry name" value="MerC"/>
    <property type="match status" value="1"/>
</dbReference>
<feature type="transmembrane region" description="Helical" evidence="1">
    <location>
        <begin position="12"/>
        <end position="38"/>
    </location>
</feature>
<feature type="transmembrane region" description="Helical" evidence="1">
    <location>
        <begin position="75"/>
        <end position="96"/>
    </location>
</feature>
<organism evidence="2 3">
    <name type="scientific">Pedobacter lusitanus</name>
    <dbReference type="NCBI Taxonomy" id="1503925"/>
    <lineage>
        <taxon>Bacteria</taxon>
        <taxon>Pseudomonadati</taxon>
        <taxon>Bacteroidota</taxon>
        <taxon>Sphingobacteriia</taxon>
        <taxon>Sphingobacteriales</taxon>
        <taxon>Sphingobacteriaceae</taxon>
        <taxon>Pedobacter</taxon>
    </lineage>
</organism>
<sequence>MALSKTSQQLDRLGMTASTLCAVHCALVPIFLTTLPLLGLEFLSNEWVEISMIIISVFLGVLSLSMSYRKQHHKLLPFFILFTGFALIGIGHFSGIESLEPILIPLGGFTVAAAHLVNWRLNKVCTHTAKH</sequence>
<dbReference type="AlphaFoldDB" id="A0A0D0F3H0"/>
<protein>
    <recommendedName>
        <fullName evidence="4">MerC mercury resistance protein</fullName>
    </recommendedName>
</protein>
<dbReference type="OrthoDB" id="5966279at2"/>
<dbReference type="RefSeq" id="WP_041883547.1">
    <property type="nucleotide sequence ID" value="NZ_CP157278.1"/>
</dbReference>
<name>A0A0D0F3H0_9SPHI</name>
<keyword evidence="1" id="KW-0472">Membrane</keyword>
<gene>
    <name evidence="2" type="ORF">TH53_16850</name>
</gene>
<dbReference type="STRING" id="1503925.TH53_16850"/>
<feature type="transmembrane region" description="Helical" evidence="1">
    <location>
        <begin position="50"/>
        <end position="68"/>
    </location>
</feature>
<dbReference type="InterPro" id="IPR004891">
    <property type="entry name" value="Mercury-R_MerC"/>
</dbReference>
<evidence type="ECO:0000256" key="1">
    <source>
        <dbReference type="SAM" id="Phobius"/>
    </source>
</evidence>
<keyword evidence="1" id="KW-0812">Transmembrane</keyword>